<dbReference type="PANTHER" id="PTHR46268">
    <property type="entry name" value="STRESS RESPONSE PROTEIN NHAX"/>
    <property type="match status" value="1"/>
</dbReference>
<dbReference type="EMBL" id="JACANB010000006">
    <property type="protein sequence ID" value="MDM1696975.1"/>
    <property type="molecule type" value="Genomic_DNA"/>
</dbReference>
<dbReference type="PANTHER" id="PTHR46268:SF6">
    <property type="entry name" value="UNIVERSAL STRESS PROTEIN UP12"/>
    <property type="match status" value="1"/>
</dbReference>
<dbReference type="RefSeq" id="WP_286594243.1">
    <property type="nucleotide sequence ID" value="NZ_JACANB010000006.1"/>
</dbReference>
<dbReference type="PRINTS" id="PR01438">
    <property type="entry name" value="UNVRSLSTRESS"/>
</dbReference>
<evidence type="ECO:0000313" key="3">
    <source>
        <dbReference type="EMBL" id="MDM1696975.1"/>
    </source>
</evidence>
<evidence type="ECO:0000256" key="1">
    <source>
        <dbReference type="ARBA" id="ARBA00008791"/>
    </source>
</evidence>
<sequence>MNKIITCIDTSIYANDVCTAGIWAAKKLSKPLVLVHAIEKKNTPAADNFSGAIGLGARSALLAELTSLDAQHSKIAIELGKELLTQAQQCATEQGCEQIEQVLRHGSITDVISDLEADARLVVIGRTSKRFKALGSNIEQIIRQVKAPILIPNSGFTAPHSFMLAYDGRETADKAVQRIIDGGLLHGMVCHLVTVENNKKGLKENFERVSNQLATAGFTVHASFLTGNIFTALMDYKAQNDVDLLVMGAFSHSKLASIFLGSNTLRMLEHTQLPLVVLR</sequence>
<reference evidence="3" key="1">
    <citation type="submission" date="2020-06" db="EMBL/GenBank/DDBJ databases">
        <authorList>
            <person name="Dong N."/>
        </authorList>
    </citation>
    <scope>NUCLEOTIDE SEQUENCE</scope>
    <source>
        <strain evidence="3">DF46-2-2</strain>
    </source>
</reference>
<feature type="domain" description="UspA" evidence="2">
    <location>
        <begin position="212"/>
        <end position="279"/>
    </location>
</feature>
<dbReference type="SUPFAM" id="SSF52402">
    <property type="entry name" value="Adenine nucleotide alpha hydrolases-like"/>
    <property type="match status" value="2"/>
</dbReference>
<proteinExistence type="inferred from homology"/>
<comment type="similarity">
    <text evidence="1">Belongs to the universal stress protein A family.</text>
</comment>
<dbReference type="InterPro" id="IPR006016">
    <property type="entry name" value="UspA"/>
</dbReference>
<dbReference type="AlphaFoldDB" id="A0AAW7DS47"/>
<accession>A0AAW7DS47</accession>
<dbReference type="Proteomes" id="UP001173465">
    <property type="component" value="Unassembled WGS sequence"/>
</dbReference>
<reference evidence="3" key="2">
    <citation type="journal article" date="2022" name="Sci. Total Environ.">
        <title>Prevalence, transmission, and molecular epidemiology of tet(X)-positive bacteria among humans, animals, and environmental niches in China: An epidemiological, and genomic-based study.</title>
        <authorList>
            <person name="Dong N."/>
            <person name="Zeng Y."/>
            <person name="Cai C."/>
            <person name="Sun C."/>
            <person name="Lu J."/>
            <person name="Liu C."/>
            <person name="Zhou H."/>
            <person name="Sun Q."/>
            <person name="Shu L."/>
            <person name="Wang H."/>
            <person name="Wang Y."/>
            <person name="Wang S."/>
            <person name="Wu C."/>
            <person name="Chan E.W."/>
            <person name="Chen G."/>
            <person name="Shen Z."/>
            <person name="Chen S."/>
            <person name="Zhang R."/>
        </authorList>
    </citation>
    <scope>NUCLEOTIDE SEQUENCE</scope>
    <source>
        <strain evidence="3">DF46-2-2</strain>
    </source>
</reference>
<dbReference type="Gene3D" id="3.40.50.12370">
    <property type="match status" value="1"/>
</dbReference>
<evidence type="ECO:0000259" key="2">
    <source>
        <dbReference type="Pfam" id="PF00582"/>
    </source>
</evidence>
<gene>
    <name evidence="3" type="ORF">HX099_09945</name>
</gene>
<evidence type="ECO:0000313" key="4">
    <source>
        <dbReference type="Proteomes" id="UP001173465"/>
    </source>
</evidence>
<name>A0AAW7DS47_9GAMM</name>
<comment type="caution">
    <text evidence="3">The sequence shown here is derived from an EMBL/GenBank/DDBJ whole genome shotgun (WGS) entry which is preliminary data.</text>
</comment>
<organism evidence="3 4">
    <name type="scientific">Thiopseudomonas alkaliphila</name>
    <dbReference type="NCBI Taxonomy" id="1697053"/>
    <lineage>
        <taxon>Bacteria</taxon>
        <taxon>Pseudomonadati</taxon>
        <taxon>Pseudomonadota</taxon>
        <taxon>Gammaproteobacteria</taxon>
        <taxon>Pseudomonadales</taxon>
        <taxon>Pseudomonadaceae</taxon>
        <taxon>Thiopseudomonas</taxon>
    </lineage>
</organism>
<dbReference type="CDD" id="cd00293">
    <property type="entry name" value="USP-like"/>
    <property type="match status" value="2"/>
</dbReference>
<dbReference type="InterPro" id="IPR006015">
    <property type="entry name" value="Universal_stress_UspA"/>
</dbReference>
<protein>
    <submittedName>
        <fullName evidence="3">Universal stress protein</fullName>
    </submittedName>
</protein>
<feature type="domain" description="UspA" evidence="2">
    <location>
        <begin position="2"/>
        <end position="151"/>
    </location>
</feature>
<dbReference type="Pfam" id="PF00582">
    <property type="entry name" value="Usp"/>
    <property type="match status" value="2"/>
</dbReference>